<evidence type="ECO:0000313" key="6">
    <source>
        <dbReference type="Proteomes" id="UP001180020"/>
    </source>
</evidence>
<dbReference type="InterPro" id="IPR052610">
    <property type="entry name" value="bHLH_transcription_regulator"/>
</dbReference>
<dbReference type="PANTHER" id="PTHR45959:SF73">
    <property type="entry name" value="TRANSCRIPTION FACTOR BHLH25"/>
    <property type="match status" value="1"/>
</dbReference>
<dbReference type="Pfam" id="PF00010">
    <property type="entry name" value="HLH"/>
    <property type="match status" value="1"/>
</dbReference>
<keyword evidence="6" id="KW-1185">Reference proteome</keyword>
<name>A0AAV9EVL5_ACOCL</name>
<evidence type="ECO:0000256" key="2">
    <source>
        <dbReference type="ARBA" id="ARBA00023015"/>
    </source>
</evidence>
<dbReference type="InterPro" id="IPR011598">
    <property type="entry name" value="bHLH_dom"/>
</dbReference>
<dbReference type="SUPFAM" id="SSF47459">
    <property type="entry name" value="HLH, helix-loop-helix DNA-binding domain"/>
    <property type="match status" value="1"/>
</dbReference>
<evidence type="ECO:0000313" key="5">
    <source>
        <dbReference type="EMBL" id="KAK1316994.1"/>
    </source>
</evidence>
<evidence type="ECO:0000256" key="3">
    <source>
        <dbReference type="ARBA" id="ARBA00023163"/>
    </source>
</evidence>
<proteinExistence type="inferred from homology"/>
<dbReference type="PANTHER" id="PTHR45959">
    <property type="entry name" value="BHLH TRANSCRIPTION FACTOR"/>
    <property type="match status" value="1"/>
</dbReference>
<dbReference type="InterPro" id="IPR036638">
    <property type="entry name" value="HLH_DNA-bd_sf"/>
</dbReference>
<dbReference type="Gene3D" id="4.10.280.10">
    <property type="entry name" value="Helix-loop-helix DNA-binding domain"/>
    <property type="match status" value="1"/>
</dbReference>
<reference evidence="5" key="1">
    <citation type="journal article" date="2023" name="Nat. Commun.">
        <title>Diploid and tetraploid genomes of Acorus and the evolution of monocots.</title>
        <authorList>
            <person name="Ma L."/>
            <person name="Liu K.W."/>
            <person name="Li Z."/>
            <person name="Hsiao Y.Y."/>
            <person name="Qi Y."/>
            <person name="Fu T."/>
            <person name="Tang G.D."/>
            <person name="Zhang D."/>
            <person name="Sun W.H."/>
            <person name="Liu D.K."/>
            <person name="Li Y."/>
            <person name="Chen G.Z."/>
            <person name="Liu X.D."/>
            <person name="Liao X.Y."/>
            <person name="Jiang Y.T."/>
            <person name="Yu X."/>
            <person name="Hao Y."/>
            <person name="Huang J."/>
            <person name="Zhao X.W."/>
            <person name="Ke S."/>
            <person name="Chen Y.Y."/>
            <person name="Wu W.L."/>
            <person name="Hsu J.L."/>
            <person name="Lin Y.F."/>
            <person name="Huang M.D."/>
            <person name="Li C.Y."/>
            <person name="Huang L."/>
            <person name="Wang Z.W."/>
            <person name="Zhao X."/>
            <person name="Zhong W.Y."/>
            <person name="Peng D.H."/>
            <person name="Ahmad S."/>
            <person name="Lan S."/>
            <person name="Zhang J.S."/>
            <person name="Tsai W.C."/>
            <person name="Van de Peer Y."/>
            <person name="Liu Z.J."/>
        </authorList>
    </citation>
    <scope>NUCLEOTIDE SEQUENCE</scope>
    <source>
        <strain evidence="5">CP</strain>
    </source>
</reference>
<comment type="similarity">
    <text evidence="1">Belongs to the bHLH protein family.</text>
</comment>
<dbReference type="PROSITE" id="PS50888">
    <property type="entry name" value="BHLH"/>
    <property type="match status" value="1"/>
</dbReference>
<comment type="caution">
    <text evidence="5">The sequence shown here is derived from an EMBL/GenBank/DDBJ whole genome shotgun (WGS) entry which is preliminary data.</text>
</comment>
<evidence type="ECO:0000259" key="4">
    <source>
        <dbReference type="PROSITE" id="PS50888"/>
    </source>
</evidence>
<feature type="domain" description="BHLH" evidence="4">
    <location>
        <begin position="30"/>
        <end position="66"/>
    </location>
</feature>
<protein>
    <submittedName>
        <fullName evidence="5">Transcription factor bHLH25</fullName>
    </submittedName>
</protein>
<evidence type="ECO:0000256" key="1">
    <source>
        <dbReference type="ARBA" id="ARBA00005510"/>
    </source>
</evidence>
<organism evidence="5 6">
    <name type="scientific">Acorus calamus</name>
    <name type="common">Sweet flag</name>
    <dbReference type="NCBI Taxonomy" id="4465"/>
    <lineage>
        <taxon>Eukaryota</taxon>
        <taxon>Viridiplantae</taxon>
        <taxon>Streptophyta</taxon>
        <taxon>Embryophyta</taxon>
        <taxon>Tracheophyta</taxon>
        <taxon>Spermatophyta</taxon>
        <taxon>Magnoliopsida</taxon>
        <taxon>Liliopsida</taxon>
        <taxon>Acoraceae</taxon>
        <taxon>Acorus</taxon>
    </lineage>
</organism>
<dbReference type="Proteomes" id="UP001180020">
    <property type="component" value="Unassembled WGS sequence"/>
</dbReference>
<keyword evidence="3" id="KW-0804">Transcription</keyword>
<dbReference type="EMBL" id="JAUJYO010000005">
    <property type="protein sequence ID" value="KAK1316994.1"/>
    <property type="molecule type" value="Genomic_DNA"/>
</dbReference>
<dbReference type="GO" id="GO:0046983">
    <property type="term" value="F:protein dimerization activity"/>
    <property type="evidence" value="ECO:0007669"/>
    <property type="project" value="InterPro"/>
</dbReference>
<gene>
    <name evidence="5" type="primary">BHLH25</name>
    <name evidence="5" type="ORF">QJS10_CPA05g01638</name>
</gene>
<reference evidence="5" key="2">
    <citation type="submission" date="2023-06" db="EMBL/GenBank/DDBJ databases">
        <authorList>
            <person name="Ma L."/>
            <person name="Liu K.-W."/>
            <person name="Li Z."/>
            <person name="Hsiao Y.-Y."/>
            <person name="Qi Y."/>
            <person name="Fu T."/>
            <person name="Tang G."/>
            <person name="Zhang D."/>
            <person name="Sun W.-H."/>
            <person name="Liu D.-K."/>
            <person name="Li Y."/>
            <person name="Chen G.-Z."/>
            <person name="Liu X.-D."/>
            <person name="Liao X.-Y."/>
            <person name="Jiang Y.-T."/>
            <person name="Yu X."/>
            <person name="Hao Y."/>
            <person name="Huang J."/>
            <person name="Zhao X.-W."/>
            <person name="Ke S."/>
            <person name="Chen Y.-Y."/>
            <person name="Wu W.-L."/>
            <person name="Hsu J.-L."/>
            <person name="Lin Y.-F."/>
            <person name="Huang M.-D."/>
            <person name="Li C.-Y."/>
            <person name="Huang L."/>
            <person name="Wang Z.-W."/>
            <person name="Zhao X."/>
            <person name="Zhong W.-Y."/>
            <person name="Peng D.-H."/>
            <person name="Ahmad S."/>
            <person name="Lan S."/>
            <person name="Zhang J.-S."/>
            <person name="Tsai W.-C."/>
            <person name="Van De Peer Y."/>
            <person name="Liu Z.-J."/>
        </authorList>
    </citation>
    <scope>NUCLEOTIDE SEQUENCE</scope>
    <source>
        <strain evidence="5">CP</strain>
        <tissue evidence="5">Leaves</tissue>
    </source>
</reference>
<sequence length="66" mass="7479">MLYDDYGQYGSEKKMVTVTGGVINRPPPSHTQADHIIAERKRREKLSQRFIALSAIIPGLKKRPTL</sequence>
<keyword evidence="2" id="KW-0805">Transcription regulation</keyword>
<dbReference type="AlphaFoldDB" id="A0AAV9EVL5"/>
<accession>A0AAV9EVL5</accession>